<organism evidence="11 12">
    <name type="scientific">Bythopirellula polymerisocia</name>
    <dbReference type="NCBI Taxonomy" id="2528003"/>
    <lineage>
        <taxon>Bacteria</taxon>
        <taxon>Pseudomonadati</taxon>
        <taxon>Planctomycetota</taxon>
        <taxon>Planctomycetia</taxon>
        <taxon>Pirellulales</taxon>
        <taxon>Lacipirellulaceae</taxon>
        <taxon>Bythopirellula</taxon>
    </lineage>
</organism>
<accession>A0A5C6CEV6</accession>
<evidence type="ECO:0000256" key="2">
    <source>
        <dbReference type="ARBA" id="ARBA00009141"/>
    </source>
</evidence>
<dbReference type="InterPro" id="IPR039155">
    <property type="entry name" value="MLEC"/>
</dbReference>
<dbReference type="Proteomes" id="UP000318437">
    <property type="component" value="Unassembled WGS sequence"/>
</dbReference>
<evidence type="ECO:0000256" key="4">
    <source>
        <dbReference type="ARBA" id="ARBA00022729"/>
    </source>
</evidence>
<dbReference type="AlphaFoldDB" id="A0A5C6CEV6"/>
<comment type="caution">
    <text evidence="11">The sequence shown here is derived from an EMBL/GenBank/DDBJ whole genome shotgun (WGS) entry which is preliminary data.</text>
</comment>
<keyword evidence="3" id="KW-0812">Transmembrane</keyword>
<evidence type="ECO:0000256" key="7">
    <source>
        <dbReference type="ARBA" id="ARBA00023136"/>
    </source>
</evidence>
<feature type="domain" description="Malectin" evidence="10">
    <location>
        <begin position="8"/>
        <end position="177"/>
    </location>
</feature>
<keyword evidence="6" id="KW-1133">Transmembrane helix</keyword>
<dbReference type="EMBL" id="SJPS01000010">
    <property type="protein sequence ID" value="TWU21339.1"/>
    <property type="molecule type" value="Genomic_DNA"/>
</dbReference>
<keyword evidence="5" id="KW-0256">Endoplasmic reticulum</keyword>
<keyword evidence="12" id="KW-1185">Reference proteome</keyword>
<keyword evidence="9" id="KW-0119">Carbohydrate metabolism</keyword>
<evidence type="ECO:0000256" key="5">
    <source>
        <dbReference type="ARBA" id="ARBA00022824"/>
    </source>
</evidence>
<protein>
    <submittedName>
        <fullName evidence="11">Di-glucose binding within endoplasmic reticulum</fullName>
    </submittedName>
</protein>
<dbReference type="PANTHER" id="PTHR13460:SF0">
    <property type="entry name" value="MALECTIN"/>
    <property type="match status" value="1"/>
</dbReference>
<evidence type="ECO:0000256" key="8">
    <source>
        <dbReference type="ARBA" id="ARBA00023180"/>
    </source>
</evidence>
<dbReference type="RefSeq" id="WP_197530919.1">
    <property type="nucleotide sequence ID" value="NZ_SJPS01000010.1"/>
</dbReference>
<keyword evidence="8" id="KW-0325">Glycoprotein</keyword>
<dbReference type="GO" id="GO:0030246">
    <property type="term" value="F:carbohydrate binding"/>
    <property type="evidence" value="ECO:0007669"/>
    <property type="project" value="InterPro"/>
</dbReference>
<evidence type="ECO:0000256" key="9">
    <source>
        <dbReference type="ARBA" id="ARBA00023277"/>
    </source>
</evidence>
<comment type="similarity">
    <text evidence="2">Belongs to the malectin family.</text>
</comment>
<comment type="subcellular location">
    <subcellularLocation>
        <location evidence="1">Endoplasmic reticulum membrane</location>
        <topology evidence="1">Single-pass type I membrane protein</topology>
    </subcellularLocation>
</comment>
<reference evidence="11 12" key="1">
    <citation type="submission" date="2019-02" db="EMBL/GenBank/DDBJ databases">
        <title>Deep-cultivation of Planctomycetes and their phenomic and genomic characterization uncovers novel biology.</title>
        <authorList>
            <person name="Wiegand S."/>
            <person name="Jogler M."/>
            <person name="Boedeker C."/>
            <person name="Pinto D."/>
            <person name="Vollmers J."/>
            <person name="Rivas-Marin E."/>
            <person name="Kohn T."/>
            <person name="Peeters S.H."/>
            <person name="Heuer A."/>
            <person name="Rast P."/>
            <person name="Oberbeckmann S."/>
            <person name="Bunk B."/>
            <person name="Jeske O."/>
            <person name="Meyerdierks A."/>
            <person name="Storesund J.E."/>
            <person name="Kallscheuer N."/>
            <person name="Luecker S."/>
            <person name="Lage O.M."/>
            <person name="Pohl T."/>
            <person name="Merkel B.J."/>
            <person name="Hornburger P."/>
            <person name="Mueller R.-W."/>
            <person name="Bruemmer F."/>
            <person name="Labrenz M."/>
            <person name="Spormann A.M."/>
            <person name="Op Den Camp H."/>
            <person name="Overmann J."/>
            <person name="Amann R."/>
            <person name="Jetten M.S.M."/>
            <person name="Mascher T."/>
            <person name="Medema M.H."/>
            <person name="Devos D.P."/>
            <person name="Kaster A.-K."/>
            <person name="Ovreas L."/>
            <person name="Rohde M."/>
            <person name="Galperin M.Y."/>
            <person name="Jogler C."/>
        </authorList>
    </citation>
    <scope>NUCLEOTIDE SEQUENCE [LARGE SCALE GENOMIC DNA]</scope>
    <source>
        <strain evidence="11 12">Pla144</strain>
    </source>
</reference>
<keyword evidence="7" id="KW-0472">Membrane</keyword>
<dbReference type="SUPFAM" id="SSF51126">
    <property type="entry name" value="Pectin lyase-like"/>
    <property type="match status" value="1"/>
</dbReference>
<evidence type="ECO:0000256" key="6">
    <source>
        <dbReference type="ARBA" id="ARBA00022989"/>
    </source>
</evidence>
<evidence type="ECO:0000256" key="1">
    <source>
        <dbReference type="ARBA" id="ARBA00004115"/>
    </source>
</evidence>
<dbReference type="InterPro" id="IPR011050">
    <property type="entry name" value="Pectin_lyase_fold/virulence"/>
</dbReference>
<evidence type="ECO:0000259" key="10">
    <source>
        <dbReference type="Pfam" id="PF11721"/>
    </source>
</evidence>
<evidence type="ECO:0000313" key="11">
    <source>
        <dbReference type="EMBL" id="TWU21339.1"/>
    </source>
</evidence>
<dbReference type="PANTHER" id="PTHR13460">
    <property type="match status" value="1"/>
</dbReference>
<keyword evidence="4" id="KW-0732">Signal</keyword>
<evidence type="ECO:0000256" key="3">
    <source>
        <dbReference type="ARBA" id="ARBA00022692"/>
    </source>
</evidence>
<sequence>MLSSMPLFAVNVGGPTISDGEVTWLSDDTSGAGFTANFAAAFAIDTDSSTNVSNTNDPSVNFTGRSDNLLDQAMLTLDPKDYTVPDAVFDSWRYDHNGGENLEYLFNVTPGKYRVDLYFSEPTKDAAGKRVFDVQIEGTTVLDNFDIFAETGGQSVAVGRSFVVDSNNSVLDLKLINQTSIAVLQGIRIAEANTDVDRSFNPSTFTATSITQIKKGDVVELQPGIYKLSTAELDALLDNSTNQRTNMTLRGVPGQTILDFTDQSDVEWIQFDKWVQGHNNHYTGMTFDGLTFLNAGVNINRGTGFTIQNSIFDGYEGKTYSSSDRVLAIWVTDNATVKNNYIRWNNTSENINAVGMGQGISNIFSSNKVEGLLKKALEFWKANGGLIEHNDIERWSITTGNEDHGYYLHDDSNVQVLSNTARGWSDSASGNSVKIKNVDHVEVAYNDFHTSGIIGRVETNVDPHLFEHVWIHDNNIHEGSIDIWTPTVNPTAVRIESNTVPNGRINAVRDVIPGLFNQTVNLNGGMPGGIYNNIAASFNFTIGINASGNTTVSTAALESPTVSLLSLGGGNALSIFEDSVAETSAIRMSNVFSNENILGAQSERVDCERSYKMTNSIVGVHVDERESRPEYERNFTLWNIRDVHSPSVSRFRRVVDDLGFDLTAF</sequence>
<name>A0A5C6CEV6_9BACT</name>
<dbReference type="Pfam" id="PF11721">
    <property type="entry name" value="Malectin"/>
    <property type="match status" value="1"/>
</dbReference>
<dbReference type="GO" id="GO:0016020">
    <property type="term" value="C:membrane"/>
    <property type="evidence" value="ECO:0007669"/>
    <property type="project" value="TreeGrafter"/>
</dbReference>
<proteinExistence type="inferred from homology"/>
<dbReference type="Gene3D" id="2.60.120.430">
    <property type="entry name" value="Galactose-binding lectin"/>
    <property type="match status" value="1"/>
</dbReference>
<gene>
    <name evidence="11" type="ORF">Pla144_45590</name>
</gene>
<dbReference type="InterPro" id="IPR021720">
    <property type="entry name" value="Malectin_dom"/>
</dbReference>
<evidence type="ECO:0000313" key="12">
    <source>
        <dbReference type="Proteomes" id="UP000318437"/>
    </source>
</evidence>